<proteinExistence type="predicted"/>
<name>A0A2H3KLT8_9CHLR</name>
<dbReference type="Proteomes" id="UP000220922">
    <property type="component" value="Unassembled WGS sequence"/>
</dbReference>
<organism evidence="1 2">
    <name type="scientific">Candidatus Chloroploca asiatica</name>
    <dbReference type="NCBI Taxonomy" id="1506545"/>
    <lineage>
        <taxon>Bacteria</taxon>
        <taxon>Bacillati</taxon>
        <taxon>Chloroflexota</taxon>
        <taxon>Chloroflexia</taxon>
        <taxon>Chloroflexales</taxon>
        <taxon>Chloroflexineae</taxon>
        <taxon>Oscillochloridaceae</taxon>
        <taxon>Candidatus Chloroploca</taxon>
    </lineage>
</organism>
<accession>A0A2H3KLT8</accession>
<dbReference type="AlphaFoldDB" id="A0A2H3KLT8"/>
<protein>
    <submittedName>
        <fullName evidence="1">Uncharacterized protein</fullName>
    </submittedName>
</protein>
<dbReference type="OrthoDB" id="9822594at2"/>
<evidence type="ECO:0000313" key="1">
    <source>
        <dbReference type="EMBL" id="PDV99001.1"/>
    </source>
</evidence>
<dbReference type="EMBL" id="LYXE01000086">
    <property type="protein sequence ID" value="PDV99001.1"/>
    <property type="molecule type" value="Genomic_DNA"/>
</dbReference>
<evidence type="ECO:0000313" key="2">
    <source>
        <dbReference type="Proteomes" id="UP000220922"/>
    </source>
</evidence>
<sequence length="266" mass="29523">MKIRATMNHLATVAVQEIGFCVGIHWHTVPLTAPPPGALTARCRLVTVLFTGREPAHRYHAVLQRQHLDCHPAAHIRERTVQAADQTLRGFGVTAVLSPQQTAAEGLRQAPPIQHQAGTRRFFARLAQAARPQRPWWDDDAEADNPTDRWAYDAFVHRADAAYNDELEHELAQIEAAYNAKLSGAGGASRRAALASVEALVAYARRREVTPDEFARRNAARQAEQEAWLATQRQRETERAQALAADAAEVAMALRRSPSARQRRTA</sequence>
<reference evidence="1 2" key="1">
    <citation type="submission" date="2016-05" db="EMBL/GenBank/DDBJ databases">
        <authorList>
            <person name="Lavstsen T."/>
            <person name="Jespersen J.S."/>
        </authorList>
    </citation>
    <scope>NUCLEOTIDE SEQUENCE [LARGE SCALE GENOMIC DNA]</scope>
    <source>
        <strain evidence="1 2">B7-9</strain>
    </source>
</reference>
<gene>
    <name evidence="1" type="ORF">A9Q02_14220</name>
</gene>
<keyword evidence="2" id="KW-1185">Reference proteome</keyword>
<comment type="caution">
    <text evidence="1">The sequence shown here is derived from an EMBL/GenBank/DDBJ whole genome shotgun (WGS) entry which is preliminary data.</text>
</comment>
<dbReference type="RefSeq" id="WP_097652859.1">
    <property type="nucleotide sequence ID" value="NZ_LYXE01000086.1"/>
</dbReference>